<reference evidence="1 2" key="1">
    <citation type="journal article" date="2009" name="Nature">
        <title>Evolution of pathogenicity and sexual reproduction in eight Candida genomes.</title>
        <authorList>
            <person name="Butler G."/>
            <person name="Rasmussen M.D."/>
            <person name="Lin M.F."/>
            <person name="Santos M.A."/>
            <person name="Sakthikumar S."/>
            <person name="Munro C.A."/>
            <person name="Rheinbay E."/>
            <person name="Grabherr M."/>
            <person name="Forche A."/>
            <person name="Reedy J.L."/>
            <person name="Agrafioti I."/>
            <person name="Arnaud M.B."/>
            <person name="Bates S."/>
            <person name="Brown A.J."/>
            <person name="Brunke S."/>
            <person name="Costanzo M.C."/>
            <person name="Fitzpatrick D.A."/>
            <person name="de Groot P.W."/>
            <person name="Harris D."/>
            <person name="Hoyer L.L."/>
            <person name="Hube B."/>
            <person name="Klis F.M."/>
            <person name="Kodira C."/>
            <person name="Lennard N."/>
            <person name="Logue M.E."/>
            <person name="Martin R."/>
            <person name="Neiman A.M."/>
            <person name="Nikolaou E."/>
            <person name="Quail M.A."/>
            <person name="Quinn J."/>
            <person name="Santos M.C."/>
            <person name="Schmitzberger F.F."/>
            <person name="Sherlock G."/>
            <person name="Shah P."/>
            <person name="Silverstein K.A."/>
            <person name="Skrzypek M.S."/>
            <person name="Soll D."/>
            <person name="Staggs R."/>
            <person name="Stansfield I."/>
            <person name="Stumpf M.P."/>
            <person name="Sudbery P.E."/>
            <person name="Srikantha T."/>
            <person name="Zeng Q."/>
            <person name="Berman J."/>
            <person name="Berriman M."/>
            <person name="Heitman J."/>
            <person name="Gow N.A."/>
            <person name="Lorenz M.C."/>
            <person name="Birren B.W."/>
            <person name="Kellis M."/>
            <person name="Cuomo C.A."/>
        </authorList>
    </citation>
    <scope>NUCLEOTIDE SEQUENCE [LARGE SCALE GENOMIC DNA]</scope>
    <source>
        <strain evidence="2">ATCC MYA-3404 / T1</strain>
    </source>
</reference>
<dbReference type="RefSeq" id="XP_002550997.1">
    <property type="nucleotide sequence ID" value="XM_002550951.1"/>
</dbReference>
<evidence type="ECO:0000313" key="1">
    <source>
        <dbReference type="EMBL" id="EER30843.1"/>
    </source>
</evidence>
<dbReference type="EMBL" id="GG692402">
    <property type="protein sequence ID" value="EER30843.1"/>
    <property type="molecule type" value="Genomic_DNA"/>
</dbReference>
<accession>C5MGU1</accession>
<proteinExistence type="predicted"/>
<sequence>MLLRSNRLSRCLSYSNRLSTSSLSRLQTVSNSKGKSELLYKLRTVYTSNNINFLEEFIDNYTPQFKDLLERLHVKEVSKYINQNIVDLILRGERQKVEAIEGLLAFPTNQKDFIDRLIRELVGKNEISTSFECIVKLLQNGVIIRYDTIVMLLDSLKYVSEADFAKVSYATLQLYNHYKELKVDELTKILTFLTDSIHGNYFANYVYNDLKATGKFKEFTPQTYNDAVYRLLNVNLKNMNPYKCLEIWNDNKDNLNPSENVSLLLRIVRLCNENGLDGQEILAYLPSEQIQVLNYKLEYYGQCLDRKPQFQETVKQISKLERSTMTSLLSSFLSYGEEENSEKVIQTIFKSSSGINKYEVDLIVQKLLKQKKFEEAMRMVENMSWYDSQLAYVSLFKYVLENQCQMNGQVDVFWTDLRDRLKDIQTDEIAKSLTIEMLRHITKKDPRDGIRNYVKFVEFSNNSTASDNLYSDLKLKNYGIPNWFKRYISLNDKTTMLKTCRVMVPYILQWRNYWTTIWIFNEFRKLGWDLPSIFKLLKSSDSKNYLSGILKPKVIKSISNFL</sequence>
<organism evidence="1 2">
    <name type="scientific">Candida tropicalis (strain ATCC MYA-3404 / T1)</name>
    <name type="common">Yeast</name>
    <dbReference type="NCBI Taxonomy" id="294747"/>
    <lineage>
        <taxon>Eukaryota</taxon>
        <taxon>Fungi</taxon>
        <taxon>Dikarya</taxon>
        <taxon>Ascomycota</taxon>
        <taxon>Saccharomycotina</taxon>
        <taxon>Pichiomycetes</taxon>
        <taxon>Debaryomycetaceae</taxon>
        <taxon>Candida/Lodderomyces clade</taxon>
        <taxon>Candida</taxon>
    </lineage>
</organism>
<dbReference type="GeneID" id="8299616"/>
<dbReference type="VEuPathDB" id="FungiDB:CTRG_05295"/>
<dbReference type="OrthoDB" id="4079278at2759"/>
<protein>
    <submittedName>
        <fullName evidence="1">Uncharacterized protein</fullName>
    </submittedName>
</protein>
<dbReference type="Proteomes" id="UP000002037">
    <property type="component" value="Unassembled WGS sequence"/>
</dbReference>
<dbReference type="AlphaFoldDB" id="C5MGU1"/>
<evidence type="ECO:0000313" key="2">
    <source>
        <dbReference type="Proteomes" id="UP000002037"/>
    </source>
</evidence>
<keyword evidence="2" id="KW-1185">Reference proteome</keyword>
<name>C5MGU1_CANTT</name>
<dbReference type="HOGENOM" id="CLU_484832_0_0_1"/>
<dbReference type="eggNOG" id="ENOG502RQ0T">
    <property type="taxonomic scope" value="Eukaryota"/>
</dbReference>
<gene>
    <name evidence="1" type="ORF">CTRG_05295</name>
</gene>
<dbReference type="KEGG" id="ctp:CTRG_05295"/>